<evidence type="ECO:0000313" key="5">
    <source>
        <dbReference type="Proteomes" id="UP001162164"/>
    </source>
</evidence>
<dbReference type="InterPro" id="IPR009543">
    <property type="entry name" value="VPS13_VAB"/>
</dbReference>
<evidence type="ECO:0000259" key="3">
    <source>
        <dbReference type="Pfam" id="PF25036"/>
    </source>
</evidence>
<comment type="caution">
    <text evidence="4">The sequence shown here is derived from an EMBL/GenBank/DDBJ whole genome shotgun (WGS) entry which is preliminary data.</text>
</comment>
<dbReference type="EMBL" id="JAPWTJ010001125">
    <property type="protein sequence ID" value="KAJ8973734.1"/>
    <property type="molecule type" value="Genomic_DNA"/>
</dbReference>
<dbReference type="Pfam" id="PF25033">
    <property type="entry name" value="VPS13_M"/>
    <property type="match status" value="1"/>
</dbReference>
<accession>A0ABQ9J7X3</accession>
<dbReference type="Pfam" id="PF25036">
    <property type="entry name" value="VPS13_VAB"/>
    <property type="match status" value="1"/>
</dbReference>
<comment type="similarity">
    <text evidence="1">Belongs to the VPS13 family.</text>
</comment>
<organism evidence="4 5">
    <name type="scientific">Molorchus minor</name>
    <dbReference type="NCBI Taxonomy" id="1323400"/>
    <lineage>
        <taxon>Eukaryota</taxon>
        <taxon>Metazoa</taxon>
        <taxon>Ecdysozoa</taxon>
        <taxon>Arthropoda</taxon>
        <taxon>Hexapoda</taxon>
        <taxon>Insecta</taxon>
        <taxon>Pterygota</taxon>
        <taxon>Neoptera</taxon>
        <taxon>Endopterygota</taxon>
        <taxon>Coleoptera</taxon>
        <taxon>Polyphaga</taxon>
        <taxon>Cucujiformia</taxon>
        <taxon>Chrysomeloidea</taxon>
        <taxon>Cerambycidae</taxon>
        <taxon>Lamiinae</taxon>
        <taxon>Monochamini</taxon>
        <taxon>Molorchus</taxon>
    </lineage>
</organism>
<feature type="domain" description="VPS13-like middle region" evidence="2">
    <location>
        <begin position="1"/>
        <end position="320"/>
    </location>
</feature>
<name>A0ABQ9J7X3_9CUCU</name>
<feature type="domain" description="Vacuolar protein sorting-associated protein 13 VPS13 adaptor binding" evidence="3">
    <location>
        <begin position="426"/>
        <end position="557"/>
    </location>
</feature>
<keyword evidence="5" id="KW-1185">Reference proteome</keyword>
<dbReference type="PANTHER" id="PTHR16166">
    <property type="entry name" value="VACUOLAR PROTEIN SORTING-ASSOCIATED PROTEIN VPS13"/>
    <property type="match status" value="1"/>
</dbReference>
<evidence type="ECO:0000313" key="4">
    <source>
        <dbReference type="EMBL" id="KAJ8973734.1"/>
    </source>
</evidence>
<dbReference type="InterPro" id="IPR026847">
    <property type="entry name" value="VPS13"/>
</dbReference>
<dbReference type="PANTHER" id="PTHR16166:SF93">
    <property type="entry name" value="INTERMEMBRANE LIPID TRANSFER PROTEIN VPS13"/>
    <property type="match status" value="1"/>
</dbReference>
<sequence>MTVNIKLEKPDIILVEHMNNIDTKAIILNSEILLKLRVSGDHQVVNGVIKDLQLYSCNYNPAHRVETRADILRPVVISLAGSTPEDKGLHLELLVTDIRLSVSPTTIELLNRVMVTLTADDTSEDVTSQETFDYIDLWKQQSFVDSDYWFLKTDSALEVLEESISSDDSLSRPVLQELCIISMPSIVITIEAGVGKKTLPMLLFETSFKGCARNWSSQLGVEVSLTMQMGYYNSRLALWEPLIEPVQVSNDNKLRYVPWELKMELSKNELEDVIPSPSSDAGGENQPQQVTNIDITSENTLELTVTKTCLETMQKLGKAFATAMQTESTIKHTSEEHAPFKVLNDIGQDITLLLEKGSFRIAEGGSLADINKSAAVPLQLKLEEPAGSILQLSEELTASSQKTTHFLYAKINSINWELALPVLRADKRFFMLNYRGDGHDNWGIVSDIIVEDGVTIITLRSIIQVYNHFNIPVEVYYMTSKGNELELVGAVQPNGSLNVPLKGVYTPTSELFFTVAGYSITCAPYVWKDLQTKLSVTKLLQCPHKDNTKDEVPFIFKAVGGNRADIF</sequence>
<dbReference type="InterPro" id="IPR056747">
    <property type="entry name" value="VPS13-like_M"/>
</dbReference>
<evidence type="ECO:0000256" key="1">
    <source>
        <dbReference type="ARBA" id="ARBA00006545"/>
    </source>
</evidence>
<gene>
    <name evidence="4" type="ORF">NQ317_012873</name>
</gene>
<protein>
    <submittedName>
        <fullName evidence="4">Uncharacterized protein</fullName>
    </submittedName>
</protein>
<proteinExistence type="inferred from homology"/>
<dbReference type="Proteomes" id="UP001162164">
    <property type="component" value="Unassembled WGS sequence"/>
</dbReference>
<reference evidence="4" key="1">
    <citation type="journal article" date="2023" name="Insect Mol. Biol.">
        <title>Genome sequencing provides insights into the evolution of gene families encoding plant cell wall-degrading enzymes in longhorned beetles.</title>
        <authorList>
            <person name="Shin N.R."/>
            <person name="Okamura Y."/>
            <person name="Kirsch R."/>
            <person name="Pauchet Y."/>
        </authorList>
    </citation>
    <scope>NUCLEOTIDE SEQUENCE</scope>
    <source>
        <strain evidence="4">MMC_N1</strain>
    </source>
</reference>
<evidence type="ECO:0000259" key="2">
    <source>
        <dbReference type="Pfam" id="PF25033"/>
    </source>
</evidence>